<feature type="non-terminal residue" evidence="1">
    <location>
        <position position="88"/>
    </location>
</feature>
<name>A0A8S3Z6T9_9EUPU</name>
<reference evidence="1" key="1">
    <citation type="submission" date="2021-04" db="EMBL/GenBank/DDBJ databases">
        <authorList>
            <consortium name="Molecular Ecology Group"/>
        </authorList>
    </citation>
    <scope>NUCLEOTIDE SEQUENCE</scope>
</reference>
<organism evidence="1 2">
    <name type="scientific">Candidula unifasciata</name>
    <dbReference type="NCBI Taxonomy" id="100452"/>
    <lineage>
        <taxon>Eukaryota</taxon>
        <taxon>Metazoa</taxon>
        <taxon>Spiralia</taxon>
        <taxon>Lophotrochozoa</taxon>
        <taxon>Mollusca</taxon>
        <taxon>Gastropoda</taxon>
        <taxon>Heterobranchia</taxon>
        <taxon>Euthyneura</taxon>
        <taxon>Panpulmonata</taxon>
        <taxon>Eupulmonata</taxon>
        <taxon>Stylommatophora</taxon>
        <taxon>Helicina</taxon>
        <taxon>Helicoidea</taxon>
        <taxon>Geomitridae</taxon>
        <taxon>Candidula</taxon>
    </lineage>
</organism>
<comment type="caution">
    <text evidence="1">The sequence shown here is derived from an EMBL/GenBank/DDBJ whole genome shotgun (WGS) entry which is preliminary data.</text>
</comment>
<dbReference type="EMBL" id="CAJHNH020001318">
    <property type="protein sequence ID" value="CAG5122546.1"/>
    <property type="molecule type" value="Genomic_DNA"/>
</dbReference>
<keyword evidence="2" id="KW-1185">Reference proteome</keyword>
<sequence>MTSLLPRCTPPPPPHPFPDSLWKLSECFSIQTTVRIIRHFTSTFFVSDRPSKRRVGTFVVVYINVLQPVVRGHFHMTRKQIIRVQILE</sequence>
<dbReference type="AlphaFoldDB" id="A0A8S3Z6T9"/>
<evidence type="ECO:0000313" key="2">
    <source>
        <dbReference type="Proteomes" id="UP000678393"/>
    </source>
</evidence>
<protein>
    <submittedName>
        <fullName evidence="1">Uncharacterized protein</fullName>
    </submittedName>
</protein>
<proteinExistence type="predicted"/>
<evidence type="ECO:0000313" key="1">
    <source>
        <dbReference type="EMBL" id="CAG5122546.1"/>
    </source>
</evidence>
<accession>A0A8S3Z6T9</accession>
<gene>
    <name evidence="1" type="ORF">CUNI_LOCUS8104</name>
</gene>
<dbReference type="Proteomes" id="UP000678393">
    <property type="component" value="Unassembled WGS sequence"/>
</dbReference>